<dbReference type="EMBL" id="GBRD01006482">
    <property type="protein sequence ID" value="JAG59339.1"/>
    <property type="molecule type" value="Transcribed_RNA"/>
</dbReference>
<organism evidence="1">
    <name type="scientific">Lygus hesperus</name>
    <name type="common">Western plant bug</name>
    <dbReference type="NCBI Taxonomy" id="30085"/>
    <lineage>
        <taxon>Eukaryota</taxon>
        <taxon>Metazoa</taxon>
        <taxon>Ecdysozoa</taxon>
        <taxon>Arthropoda</taxon>
        <taxon>Hexapoda</taxon>
        <taxon>Insecta</taxon>
        <taxon>Pterygota</taxon>
        <taxon>Neoptera</taxon>
        <taxon>Paraneoptera</taxon>
        <taxon>Hemiptera</taxon>
        <taxon>Heteroptera</taxon>
        <taxon>Panheteroptera</taxon>
        <taxon>Cimicomorpha</taxon>
        <taxon>Miridae</taxon>
        <taxon>Mirini</taxon>
        <taxon>Lygus</taxon>
    </lineage>
</organism>
<reference evidence="1" key="1">
    <citation type="journal article" date="2014" name="PLoS ONE">
        <title>Transcriptome-Based Identification of ABC Transporters in the Western Tarnished Plant Bug Lygus hesperus.</title>
        <authorList>
            <person name="Hull J.J."/>
            <person name="Chaney K."/>
            <person name="Geib S.M."/>
            <person name="Fabrick J.A."/>
            <person name="Brent C.S."/>
            <person name="Walsh D."/>
            <person name="Lavine L.C."/>
        </authorList>
    </citation>
    <scope>NUCLEOTIDE SEQUENCE</scope>
</reference>
<gene>
    <name evidence="1" type="primary">Fbxl17</name>
    <name evidence="1" type="ORF">CM83_3888</name>
</gene>
<protein>
    <submittedName>
        <fullName evidence="1">F-box/LRR-repeat protein 17</fullName>
    </submittedName>
</protein>
<reference evidence="1" key="2">
    <citation type="submission" date="2014-07" db="EMBL/GenBank/DDBJ databases">
        <authorList>
            <person name="Hull J."/>
        </authorList>
    </citation>
    <scope>NUCLEOTIDE SEQUENCE</scope>
</reference>
<name>A0A0A9WEC7_LYGHE</name>
<proteinExistence type="predicted"/>
<dbReference type="EMBL" id="GBHO01038726">
    <property type="protein sequence ID" value="JAG04878.1"/>
    <property type="molecule type" value="Transcribed_RNA"/>
</dbReference>
<evidence type="ECO:0000313" key="2">
    <source>
        <dbReference type="EMBL" id="JAG59339.1"/>
    </source>
</evidence>
<sequence length="229" mass="26147">MAAQTEEINNVDQPDSDPVQFNNLLKTVWGIFENQICEDVEALAMFKSAAASIANNQTFKKIEEEFKLGALGEYVVGDQEALPFLTTVMSHIHHKIDDYNTPHPACQNNPKKMTHTMTRFWEELELKMGASDETRSIVDEISEKVSRVADNLVVENPAFAQSLSEIGVCIKESWTNMKNDVERCIHRARKRKYKIESMEKIYSRMICKGLDAARTIQQKIESIKIRHGI</sequence>
<accession>A0A0A9WEC7</accession>
<evidence type="ECO:0000313" key="1">
    <source>
        <dbReference type="EMBL" id="JAG04878.1"/>
    </source>
</evidence>
<dbReference type="AlphaFoldDB" id="A0A0A9WEC7"/>
<reference evidence="2" key="3">
    <citation type="submission" date="2014-09" db="EMBL/GenBank/DDBJ databases">
        <authorList>
            <person name="Magalhaes I.L.F."/>
            <person name="Oliveira U."/>
            <person name="Santos F.R."/>
            <person name="Vidigal T.H.D.A."/>
            <person name="Brescovit A.D."/>
            <person name="Santos A.J."/>
        </authorList>
    </citation>
    <scope>NUCLEOTIDE SEQUENCE</scope>
</reference>